<evidence type="ECO:0000313" key="3">
    <source>
        <dbReference type="EMBL" id="QSB13073.1"/>
    </source>
</evidence>
<proteinExistence type="predicted"/>
<feature type="transmembrane region" description="Helical" evidence="1">
    <location>
        <begin position="139"/>
        <end position="161"/>
    </location>
</feature>
<feature type="transmembrane region" description="Helical" evidence="1">
    <location>
        <begin position="106"/>
        <end position="127"/>
    </location>
</feature>
<feature type="transmembrane region" description="Helical" evidence="1">
    <location>
        <begin position="168"/>
        <end position="190"/>
    </location>
</feature>
<feature type="domain" description="Acyltransferase 3" evidence="2">
    <location>
        <begin position="19"/>
        <end position="362"/>
    </location>
</feature>
<keyword evidence="1" id="KW-0812">Transmembrane</keyword>
<dbReference type="RefSeq" id="WP_239675136.1">
    <property type="nucleotide sequence ID" value="NZ_CP070499.1"/>
</dbReference>
<evidence type="ECO:0000313" key="4">
    <source>
        <dbReference type="Proteomes" id="UP000662857"/>
    </source>
</evidence>
<feature type="transmembrane region" description="Helical" evidence="1">
    <location>
        <begin position="21"/>
        <end position="42"/>
    </location>
</feature>
<feature type="transmembrane region" description="Helical" evidence="1">
    <location>
        <begin position="196"/>
        <end position="215"/>
    </location>
</feature>
<feature type="transmembrane region" description="Helical" evidence="1">
    <location>
        <begin position="62"/>
        <end position="85"/>
    </location>
</feature>
<dbReference type="Proteomes" id="UP000662857">
    <property type="component" value="Chromosome"/>
</dbReference>
<feature type="transmembrane region" description="Helical" evidence="1">
    <location>
        <begin position="399"/>
        <end position="422"/>
    </location>
</feature>
<feature type="transmembrane region" description="Helical" evidence="1">
    <location>
        <begin position="428"/>
        <end position="449"/>
    </location>
</feature>
<feature type="transmembrane region" description="Helical" evidence="1">
    <location>
        <begin position="227"/>
        <end position="246"/>
    </location>
</feature>
<reference evidence="3" key="1">
    <citation type="submission" date="2021-02" db="EMBL/GenBank/DDBJ databases">
        <title>Natrosporangium hydrolyticum gen. nov., sp. nov, a haloalkaliphilic actinobacterium from a soda solonchak soil.</title>
        <authorList>
            <person name="Sorokin D.Y."/>
            <person name="Khijniak T.V."/>
            <person name="Zakharycheva A.P."/>
            <person name="Boueva O.V."/>
            <person name="Ariskina E.V."/>
            <person name="Hahnke R.L."/>
            <person name="Bunk B."/>
            <person name="Sproer C."/>
            <person name="Schumann P."/>
            <person name="Evtushenko L.I."/>
            <person name="Kublanov I.V."/>
        </authorList>
    </citation>
    <scope>NUCLEOTIDE SEQUENCE</scope>
    <source>
        <strain evidence="3">DSM 106523</strain>
    </source>
</reference>
<gene>
    <name evidence="3" type="ORF">JQS43_15615</name>
</gene>
<keyword evidence="3" id="KW-0012">Acyltransferase</keyword>
<evidence type="ECO:0000256" key="1">
    <source>
        <dbReference type="SAM" id="Phobius"/>
    </source>
</evidence>
<evidence type="ECO:0000259" key="2">
    <source>
        <dbReference type="Pfam" id="PF01757"/>
    </source>
</evidence>
<organism evidence="3 4">
    <name type="scientific">Natronosporangium hydrolyticum</name>
    <dbReference type="NCBI Taxonomy" id="2811111"/>
    <lineage>
        <taxon>Bacteria</taxon>
        <taxon>Bacillati</taxon>
        <taxon>Actinomycetota</taxon>
        <taxon>Actinomycetes</taxon>
        <taxon>Micromonosporales</taxon>
        <taxon>Micromonosporaceae</taxon>
        <taxon>Natronosporangium</taxon>
    </lineage>
</organism>
<keyword evidence="1" id="KW-1133">Transmembrane helix</keyword>
<dbReference type="EMBL" id="CP070499">
    <property type="protein sequence ID" value="QSB13073.1"/>
    <property type="molecule type" value="Genomic_DNA"/>
</dbReference>
<dbReference type="Pfam" id="PF01757">
    <property type="entry name" value="Acyl_transf_3"/>
    <property type="match status" value="1"/>
</dbReference>
<dbReference type="GO" id="GO:0016747">
    <property type="term" value="F:acyltransferase activity, transferring groups other than amino-acyl groups"/>
    <property type="evidence" value="ECO:0007669"/>
    <property type="project" value="InterPro"/>
</dbReference>
<keyword evidence="4" id="KW-1185">Reference proteome</keyword>
<keyword evidence="3" id="KW-0808">Transferase</keyword>
<name>A0A895YCA4_9ACTN</name>
<protein>
    <submittedName>
        <fullName evidence="3">Acyltransferase</fullName>
    </submittedName>
</protein>
<feature type="transmembrane region" description="Helical" evidence="1">
    <location>
        <begin position="340"/>
        <end position="362"/>
    </location>
</feature>
<feature type="transmembrane region" description="Helical" evidence="1">
    <location>
        <begin position="266"/>
        <end position="283"/>
    </location>
</feature>
<sequence length="470" mass="50293">MTSIREAAAQTPSRRERHIDLLRAVAIGAVVTGHWLMIAVEYDGQGELTGFSALGELSWSHPLTWVFQVMPVFFMVGGFANAASLTAHRRRGGSDAGWLLDRSARLVRPTTVLLVVVAALAATARLLGADPEQVGMATWLVSIPLWFLVAYLGMIVLSPVMYSLHQRLGLLVPVLLLLPVLLGDVLRFQLGAEEPGYGNFLFAWLAIHQIGFAWHDGQLPNRRSVSLPLLLGGFTTLLLLTTVGPYPVSMVTVPGELMQNSSPPTLAMVALAATQLGLILLLRNPSERWLQRPRVWTVVVAVNAVILTVFLWHMSAVVFASVGLHALGLLPTPPVDSTAWLWWQLPWLLILALVLAGLVLAFGRVEARAMPSAKAAESGPPRLLPTPVADAVAGTPGRLLVITVVGYAATLGGLLGIAMAELGDYDGFFGLPTGALLGYLAGAGVLRLARGCWQSRLAAASKPSRESQPV</sequence>
<dbReference type="AlphaFoldDB" id="A0A895YCA4"/>
<feature type="transmembrane region" description="Helical" evidence="1">
    <location>
        <begin position="295"/>
        <end position="320"/>
    </location>
</feature>
<dbReference type="InterPro" id="IPR002656">
    <property type="entry name" value="Acyl_transf_3_dom"/>
</dbReference>
<accession>A0A895YCA4</accession>
<dbReference type="KEGG" id="nhy:JQS43_15615"/>
<keyword evidence="1" id="KW-0472">Membrane</keyword>